<comment type="caution">
    <text evidence="1">The sequence shown here is derived from an EMBL/GenBank/DDBJ whole genome shotgun (WGS) entry which is preliminary data.</text>
</comment>
<name>A0A926KUX6_9BACL</name>
<proteinExistence type="predicted"/>
<dbReference type="EMBL" id="JACVVD010000014">
    <property type="protein sequence ID" value="MBD0383992.1"/>
    <property type="molecule type" value="Genomic_DNA"/>
</dbReference>
<accession>A0A926KUX6</accession>
<evidence type="ECO:0000313" key="1">
    <source>
        <dbReference type="EMBL" id="MBD0383992.1"/>
    </source>
</evidence>
<sequence length="183" mass="20610">MNIMEVFNDAIKPFLDGEKPPLNVGEVMNLWFYLAATEQSMRGEQVSFNIVQDPELKEKIKVVINDVHGPIFTDLTEFLKAEGIPLPQGTPEKPVGDFRNMPEGSKLSDEEVANLLSFNIMMGINYACRGMTEAVRPDVAAMFAKFQIKKVTYSILLKDLLMKKGWLKVPPYFKTEALQNAGH</sequence>
<dbReference type="RefSeq" id="WP_188177770.1">
    <property type="nucleotide sequence ID" value="NZ_JACVVD010000014.1"/>
</dbReference>
<dbReference type="Proteomes" id="UP000650466">
    <property type="component" value="Unassembled WGS sequence"/>
</dbReference>
<reference evidence="1" key="1">
    <citation type="submission" date="2020-09" db="EMBL/GenBank/DDBJ databases">
        <title>Draft Genome Sequence of Paenibacillus sp. WST5.</title>
        <authorList>
            <person name="Bao Z."/>
        </authorList>
    </citation>
    <scope>NUCLEOTIDE SEQUENCE</scope>
    <source>
        <strain evidence="1">WST5</strain>
    </source>
</reference>
<evidence type="ECO:0000313" key="2">
    <source>
        <dbReference type="Proteomes" id="UP000650466"/>
    </source>
</evidence>
<protein>
    <submittedName>
        <fullName evidence="1">DUF3231 family protein</fullName>
    </submittedName>
</protein>
<dbReference type="InterPro" id="IPR021617">
    <property type="entry name" value="DUF3231"/>
</dbReference>
<dbReference type="Pfam" id="PF11553">
    <property type="entry name" value="DUF3231"/>
    <property type="match status" value="1"/>
</dbReference>
<gene>
    <name evidence="1" type="ORF">ICC18_28470</name>
</gene>
<organism evidence="1 2">
    <name type="scientific">Paenibacillus sedimenti</name>
    <dbReference type="NCBI Taxonomy" id="2770274"/>
    <lineage>
        <taxon>Bacteria</taxon>
        <taxon>Bacillati</taxon>
        <taxon>Bacillota</taxon>
        <taxon>Bacilli</taxon>
        <taxon>Bacillales</taxon>
        <taxon>Paenibacillaceae</taxon>
        <taxon>Paenibacillus</taxon>
    </lineage>
</organism>
<dbReference type="InterPro" id="IPR012347">
    <property type="entry name" value="Ferritin-like"/>
</dbReference>
<dbReference type="Gene3D" id="1.20.1260.10">
    <property type="match status" value="1"/>
</dbReference>
<keyword evidence="2" id="KW-1185">Reference proteome</keyword>
<dbReference type="AlphaFoldDB" id="A0A926KUX6"/>